<dbReference type="Proteomes" id="UP000289996">
    <property type="component" value="Unassembled WGS sequence"/>
</dbReference>
<feature type="transmembrane region" description="Helical" evidence="1">
    <location>
        <begin position="65"/>
        <end position="84"/>
    </location>
</feature>
<name>A0A660E4P2_9LACO</name>
<proteinExistence type="predicted"/>
<evidence type="ECO:0000313" key="3">
    <source>
        <dbReference type="Proteomes" id="UP000289996"/>
    </source>
</evidence>
<organism evidence="2 3">
    <name type="scientific">Lactiplantibacillus mudanjiangensis</name>
    <dbReference type="NCBI Taxonomy" id="1296538"/>
    <lineage>
        <taxon>Bacteria</taxon>
        <taxon>Bacillati</taxon>
        <taxon>Bacillota</taxon>
        <taxon>Bacilli</taxon>
        <taxon>Lactobacillales</taxon>
        <taxon>Lactobacillaceae</taxon>
        <taxon>Lactiplantibacillus</taxon>
    </lineage>
</organism>
<feature type="transmembrane region" description="Helical" evidence="1">
    <location>
        <begin position="7"/>
        <end position="27"/>
    </location>
</feature>
<protein>
    <submittedName>
        <fullName evidence="2">Uncharacterized protein</fullName>
    </submittedName>
</protein>
<accession>A0A660E4P2</accession>
<feature type="transmembrane region" description="Helical" evidence="1">
    <location>
        <begin position="119"/>
        <end position="139"/>
    </location>
</feature>
<feature type="transmembrane region" description="Helical" evidence="1">
    <location>
        <begin position="90"/>
        <end position="107"/>
    </location>
</feature>
<keyword evidence="1" id="KW-0472">Membrane</keyword>
<keyword evidence="3" id="KW-1185">Reference proteome</keyword>
<keyword evidence="1" id="KW-0812">Transmembrane</keyword>
<dbReference type="AlphaFoldDB" id="A0A660E4P2"/>
<gene>
    <name evidence="2" type="ORF">MUDAN_MDHGFNIF_00778</name>
</gene>
<feature type="transmembrane region" description="Helical" evidence="1">
    <location>
        <begin position="39"/>
        <end position="58"/>
    </location>
</feature>
<evidence type="ECO:0000313" key="2">
    <source>
        <dbReference type="EMBL" id="VDG29096.1"/>
    </source>
</evidence>
<evidence type="ECO:0000256" key="1">
    <source>
        <dbReference type="SAM" id="Phobius"/>
    </source>
</evidence>
<dbReference type="RefSeq" id="WP_130857100.1">
    <property type="nucleotide sequence ID" value="NZ_UYIG01000130.1"/>
</dbReference>
<reference evidence="2 3" key="1">
    <citation type="submission" date="2018-11" db="EMBL/GenBank/DDBJ databases">
        <authorList>
            <person name="Wuyts S."/>
        </authorList>
    </citation>
    <scope>NUCLEOTIDE SEQUENCE [LARGE SCALE GENOMIC DNA]</scope>
    <source>
        <strain evidence="2">Lactobacillus mudanjiangensis AMBF249</strain>
    </source>
</reference>
<dbReference type="EMBL" id="UYIG01000130">
    <property type="protein sequence ID" value="VDG29096.1"/>
    <property type="molecule type" value="Genomic_DNA"/>
</dbReference>
<sequence length="204" mass="23224">MRKIVNSVICLLVWLGLIIGWGYRNYIFSESNADVPLEVIWIILPYIGIVIAGIAWLVSERRWLFGWITLTLLIASVAMAPFWWGYWIVFGWPAIIGNSCLVAGALYQYFNPKIKLKRLYQVLTVLLMLFGLGLTNSQWTSRWVYAAISDPIKAVQASVTVQDDTAVATYPKIYSMADELGTKPASLDLEKFGPIYLYHTFRMD</sequence>
<keyword evidence="1" id="KW-1133">Transmembrane helix</keyword>